<accession>A0ABQ1Y932</accession>
<protein>
    <submittedName>
        <fullName evidence="1">Uncharacterized protein</fullName>
    </submittedName>
</protein>
<proteinExistence type="predicted"/>
<keyword evidence="2" id="KW-1185">Reference proteome</keyword>
<comment type="caution">
    <text evidence="1">The sequence shown here is derived from an EMBL/GenBank/DDBJ whole genome shotgun (WGS) entry which is preliminary data.</text>
</comment>
<dbReference type="Proteomes" id="UP000659344">
    <property type="component" value="Unassembled WGS sequence"/>
</dbReference>
<dbReference type="RefSeq" id="WP_188536884.1">
    <property type="nucleotide sequence ID" value="NZ_BMFT01000001.1"/>
</dbReference>
<organism evidence="1 2">
    <name type="scientific">Paenibacillus segetis</name>
    <dbReference type="NCBI Taxonomy" id="1325360"/>
    <lineage>
        <taxon>Bacteria</taxon>
        <taxon>Bacillati</taxon>
        <taxon>Bacillota</taxon>
        <taxon>Bacilli</taxon>
        <taxon>Bacillales</taxon>
        <taxon>Paenibacillaceae</taxon>
        <taxon>Paenibacillus</taxon>
    </lineage>
</organism>
<dbReference type="EMBL" id="BMFT01000001">
    <property type="protein sequence ID" value="GGH17377.1"/>
    <property type="molecule type" value="Genomic_DNA"/>
</dbReference>
<evidence type="ECO:0000313" key="2">
    <source>
        <dbReference type="Proteomes" id="UP000659344"/>
    </source>
</evidence>
<reference evidence="2" key="1">
    <citation type="journal article" date="2019" name="Int. J. Syst. Evol. Microbiol.">
        <title>The Global Catalogue of Microorganisms (GCM) 10K type strain sequencing project: providing services to taxonomists for standard genome sequencing and annotation.</title>
        <authorList>
            <consortium name="The Broad Institute Genomics Platform"/>
            <consortium name="The Broad Institute Genome Sequencing Center for Infectious Disease"/>
            <person name="Wu L."/>
            <person name="Ma J."/>
        </authorList>
    </citation>
    <scope>NUCLEOTIDE SEQUENCE [LARGE SCALE GENOMIC DNA]</scope>
    <source>
        <strain evidence="2">CGMCC 1.12769</strain>
    </source>
</reference>
<gene>
    <name evidence="1" type="ORF">GCM10008013_12660</name>
</gene>
<sequence>MKTLIFIGETYEAERIVKTANSITGYNGNDVIFAFRGISDFSGFEIDGEWDDPELSIEDTLGNLLFESALDKTTIATLEDTVGNLLLEVALMKGGAA</sequence>
<evidence type="ECO:0000313" key="1">
    <source>
        <dbReference type="EMBL" id="GGH17377.1"/>
    </source>
</evidence>
<name>A0ABQ1Y932_9BACL</name>